<comment type="caution">
    <text evidence="1">The sequence shown here is derived from an EMBL/GenBank/DDBJ whole genome shotgun (WGS) entry which is preliminary data.</text>
</comment>
<keyword evidence="2" id="KW-1185">Reference proteome</keyword>
<protein>
    <submittedName>
        <fullName evidence="1">Uncharacterized protein</fullName>
    </submittedName>
</protein>
<proteinExistence type="predicted"/>
<dbReference type="Proteomes" id="UP001230188">
    <property type="component" value="Unassembled WGS sequence"/>
</dbReference>
<reference evidence="1" key="1">
    <citation type="submission" date="2023-01" db="EMBL/GenBank/DDBJ databases">
        <title>Metagenome sequencing of chrysophaentin producing Chrysophaeum taylorii.</title>
        <authorList>
            <person name="Davison J."/>
            <person name="Bewley C."/>
        </authorList>
    </citation>
    <scope>NUCLEOTIDE SEQUENCE</scope>
    <source>
        <strain evidence="1">NIES-1699</strain>
    </source>
</reference>
<evidence type="ECO:0000313" key="1">
    <source>
        <dbReference type="EMBL" id="KAJ8603814.1"/>
    </source>
</evidence>
<evidence type="ECO:0000313" key="2">
    <source>
        <dbReference type="Proteomes" id="UP001230188"/>
    </source>
</evidence>
<dbReference type="AlphaFoldDB" id="A0AAD7UF54"/>
<accession>A0AAD7UF54</accession>
<dbReference type="EMBL" id="JAQMWT010000344">
    <property type="protein sequence ID" value="KAJ8603814.1"/>
    <property type="molecule type" value="Genomic_DNA"/>
</dbReference>
<organism evidence="1 2">
    <name type="scientific">Chrysophaeum taylorii</name>
    <dbReference type="NCBI Taxonomy" id="2483200"/>
    <lineage>
        <taxon>Eukaryota</taxon>
        <taxon>Sar</taxon>
        <taxon>Stramenopiles</taxon>
        <taxon>Ochrophyta</taxon>
        <taxon>Pelagophyceae</taxon>
        <taxon>Pelagomonadales</taxon>
        <taxon>Pelagomonadaceae</taxon>
        <taxon>Chrysophaeum</taxon>
    </lineage>
</organism>
<name>A0AAD7UF54_9STRA</name>
<gene>
    <name evidence="1" type="ORF">CTAYLR_000239</name>
</gene>
<sequence length="448" mass="51600">MWQWIAVSVASGYRFDPTVEACQGGVDGLCDWMTQAGKVDTSCRFTIRSGLQPSSSTAPPELRTSPAMHLWFDTNRGPFGQRAIVVDPLNSSIVERHGPIVCMYANVDVEPPAPAILMVVNSFDYLYHLWPNFVNKILWARSVNMNIAVFIGELSSEIANSIGPECSRSRVMQLFRAGEDPYHNAQRRRRLARSYYSLHGRRDDLNSNHHIKMISTYAMLDHPLVGGVFYFDMDTFAEPLEFGNRSSLEEKLLNIHVDNKVDVLFENSHSRDLFWHVPGRLYYVRDTMLARRFIAGWLHFRCGFKDQYSLWHNVLTLAREEGCLKYHGEIFRFAYKEAQHAILTPQVLRRYPHLKLDCAARHELCPRFRFCDDTYSLSRNVLTHKGIFSRQTCRFNFFSAGTGRMHTLEVGNMLNMSQHAQFLQRPNAGCDFLLLSLNLHTISPDVFF</sequence>